<organism evidence="2">
    <name type="scientific">viral metagenome</name>
    <dbReference type="NCBI Taxonomy" id="1070528"/>
    <lineage>
        <taxon>unclassified sequences</taxon>
        <taxon>metagenomes</taxon>
        <taxon>organismal metagenomes</taxon>
    </lineage>
</organism>
<sequence length="426" mass="49299">MSEKTTRVKRTFDKFLLDECLSRDGAILIGEYNELRYGTIIKFICKCGCESEKKFSNISDKGGAICNISCPQKKKPMIVYDSKLLSEVLTKDSATLKGTYDKLSIDTSINYICICGNEHTKSFRSILKWGGALCKVCCSKIQNEKAKNTFIEKYGVSNPNQNKDIREKTKQTNITKYGTEHAFQNKTVKDKIKETNLERYGCENPTQNKDVREKTKKTNLIKYGVENTSQNAEVRDKIAKTNLERYGSECSLNNKEVQDKIKNTMMIRYGVEHNFQAGELRDKRKETFLAKYGVEHPAQNLEIQAKTERNSKKFKEYKMPSGIIKKVQGYEPFALDELVKSYTEEQLKTDRNDVPRVEYMMEEKKHFYFPDIFIPHENRIIEVKSTWTFNKKNDITMAKAKTCKEKGYCFELWIYDGKGGKQIISV</sequence>
<protein>
    <recommendedName>
        <fullName evidence="1">DUF7487 domain-containing protein</fullName>
    </recommendedName>
</protein>
<dbReference type="AlphaFoldDB" id="A0A6C0BBV7"/>
<dbReference type="Pfam" id="PF24308">
    <property type="entry name" value="DUF7487"/>
    <property type="match status" value="1"/>
</dbReference>
<feature type="domain" description="DUF7487" evidence="1">
    <location>
        <begin position="190"/>
        <end position="408"/>
    </location>
</feature>
<reference evidence="2" key="1">
    <citation type="journal article" date="2020" name="Nature">
        <title>Giant virus diversity and host interactions through global metagenomics.</title>
        <authorList>
            <person name="Schulz F."/>
            <person name="Roux S."/>
            <person name="Paez-Espino D."/>
            <person name="Jungbluth S."/>
            <person name="Walsh D.A."/>
            <person name="Denef V.J."/>
            <person name="McMahon K.D."/>
            <person name="Konstantinidis K.T."/>
            <person name="Eloe-Fadrosh E.A."/>
            <person name="Kyrpides N.C."/>
            <person name="Woyke T."/>
        </authorList>
    </citation>
    <scope>NUCLEOTIDE SEQUENCE</scope>
    <source>
        <strain evidence="2">GVMAG-M-3300010158-60</strain>
    </source>
</reference>
<evidence type="ECO:0000259" key="1">
    <source>
        <dbReference type="Pfam" id="PF24308"/>
    </source>
</evidence>
<dbReference type="InterPro" id="IPR055910">
    <property type="entry name" value="DUF7487"/>
</dbReference>
<name>A0A6C0BBV7_9ZZZZ</name>
<proteinExistence type="predicted"/>
<dbReference type="EMBL" id="MN739108">
    <property type="protein sequence ID" value="QHS89284.1"/>
    <property type="molecule type" value="Genomic_DNA"/>
</dbReference>
<accession>A0A6C0BBV7</accession>
<evidence type="ECO:0000313" key="2">
    <source>
        <dbReference type="EMBL" id="QHS89284.1"/>
    </source>
</evidence>